<dbReference type="CTD" id="8238697"/>
<accession>E0VVQ3</accession>
<dbReference type="EnsemblMetazoa" id="PHUM466650-RA">
    <property type="protein sequence ID" value="PHUM466650-PA"/>
    <property type="gene ID" value="PHUM466650"/>
</dbReference>
<protein>
    <recommendedName>
        <fullName evidence="2">Fibronectin type III domain-containing protein</fullName>
    </recommendedName>
</protein>
<reference evidence="3" key="2">
    <citation type="submission" date="2007-04" db="EMBL/GenBank/DDBJ databases">
        <title>The genome of the human body louse.</title>
        <authorList>
            <consortium name="The Human Body Louse Genome Consortium"/>
            <person name="Kirkness E."/>
            <person name="Walenz B."/>
            <person name="Hass B."/>
            <person name="Bruggner R."/>
            <person name="Strausberg R."/>
        </authorList>
    </citation>
    <scope>NUCLEOTIDE SEQUENCE</scope>
    <source>
        <strain evidence="3">USDA</strain>
    </source>
</reference>
<gene>
    <name evidence="4" type="primary">8238697</name>
    <name evidence="3" type="ORF">Phum_PHUM466650</name>
</gene>
<name>E0VVQ3_PEDHC</name>
<dbReference type="AlphaFoldDB" id="E0VVQ3"/>
<keyword evidence="1" id="KW-0812">Transmembrane</keyword>
<reference evidence="4" key="3">
    <citation type="submission" date="2020-05" db="UniProtKB">
        <authorList>
            <consortium name="EnsemblMetazoa"/>
        </authorList>
    </citation>
    <scope>IDENTIFICATION</scope>
    <source>
        <strain evidence="4">USDA</strain>
    </source>
</reference>
<dbReference type="PANTHER" id="PTHR21104:SF2">
    <property type="entry name" value="FIBRONECTIN TYPE-III DOMAIN-CONTAINING PROTEIN"/>
    <property type="match status" value="1"/>
</dbReference>
<dbReference type="InParanoid" id="E0VVQ3"/>
<keyword evidence="1" id="KW-1133">Transmembrane helix</keyword>
<proteinExistence type="predicted"/>
<reference evidence="3" key="1">
    <citation type="submission" date="2007-04" db="EMBL/GenBank/DDBJ databases">
        <title>Annotation of Pediculus humanus corporis strain USDA.</title>
        <authorList>
            <person name="Kirkness E."/>
            <person name="Hannick L."/>
            <person name="Hass B."/>
            <person name="Bruggner R."/>
            <person name="Lawson D."/>
            <person name="Bidwell S."/>
            <person name="Joardar V."/>
            <person name="Caler E."/>
            <person name="Walenz B."/>
            <person name="Inman J."/>
            <person name="Schobel S."/>
            <person name="Galinsky K."/>
            <person name="Amedeo P."/>
            <person name="Strausberg R."/>
        </authorList>
    </citation>
    <scope>NUCLEOTIDE SEQUENCE</scope>
    <source>
        <strain evidence="3">USDA</strain>
    </source>
</reference>
<dbReference type="InterPro" id="IPR032073">
    <property type="entry name" value="FNDC5_C"/>
</dbReference>
<dbReference type="KEGG" id="phu:Phum_PHUM466650"/>
<dbReference type="VEuPathDB" id="VectorBase:PHUM466650"/>
<dbReference type="Proteomes" id="UP000009046">
    <property type="component" value="Unassembled WGS sequence"/>
</dbReference>
<dbReference type="OrthoDB" id="6424355at2759"/>
<keyword evidence="5" id="KW-1185">Reference proteome</keyword>
<evidence type="ECO:0000313" key="5">
    <source>
        <dbReference type="Proteomes" id="UP000009046"/>
    </source>
</evidence>
<feature type="transmembrane region" description="Helical" evidence="1">
    <location>
        <begin position="42"/>
        <end position="60"/>
    </location>
</feature>
<organism>
    <name type="scientific">Pediculus humanus subsp. corporis</name>
    <name type="common">Body louse</name>
    <dbReference type="NCBI Taxonomy" id="121224"/>
    <lineage>
        <taxon>Eukaryota</taxon>
        <taxon>Metazoa</taxon>
        <taxon>Ecdysozoa</taxon>
        <taxon>Arthropoda</taxon>
        <taxon>Hexapoda</taxon>
        <taxon>Insecta</taxon>
        <taxon>Pterygota</taxon>
        <taxon>Neoptera</taxon>
        <taxon>Paraneoptera</taxon>
        <taxon>Psocodea</taxon>
        <taxon>Troctomorpha</taxon>
        <taxon>Phthiraptera</taxon>
        <taxon>Anoplura</taxon>
        <taxon>Pediculidae</taxon>
        <taxon>Pediculus</taxon>
    </lineage>
</organism>
<evidence type="ECO:0000259" key="2">
    <source>
        <dbReference type="Pfam" id="PF16066"/>
    </source>
</evidence>
<dbReference type="PANTHER" id="PTHR21104">
    <property type="entry name" value="FIBRONECTIN TYPE III DOMAIN-CONTAINING PROTEIN"/>
    <property type="match status" value="1"/>
</dbReference>
<dbReference type="HOGENOM" id="CLU_649428_0_0_1"/>
<dbReference type="Pfam" id="PF16066">
    <property type="entry name" value="DUF4808"/>
    <property type="match status" value="1"/>
</dbReference>
<dbReference type="EMBL" id="DS235813">
    <property type="protein sequence ID" value="EEB17459.1"/>
    <property type="molecule type" value="Genomic_DNA"/>
</dbReference>
<dbReference type="eggNOG" id="ENOG502S3VV">
    <property type="taxonomic scope" value="Eukaryota"/>
</dbReference>
<dbReference type="EMBL" id="AAZO01005670">
    <property type="status" value="NOT_ANNOTATED_CDS"/>
    <property type="molecule type" value="Genomic_DNA"/>
</dbReference>
<sequence>MDKEKNMARRDFQMSSLILDSYENKTRASHSPPLVIVHTEEALIVILVLALWIAAIALFFNRWGKIRMLEPYQPKFIQQHNTNCPLIDQTPKQNRSFSKFNLNKETCFSQQKNCLSSRRNSVFINSSIVAMNLNVPRKVQSAFDLQTLVLSEPGLNKHHPLNVKLNDDFSRRQSCWLSNNSKKPGLDHLENKVQQLVDRQSSVKDSTSFDRGENNKREWVFNEFGEDFSECETTVKKTRKNWDACHHFQNLFIGESMSDSKRDLLSGQESKHVTDTNRKSLCLEKKSPFPKDYFCNFEERGKFEKIRKNSMYQLGFHESDRCAPPTPYRDHSKSGVEDFRRNSMLIINTLTDDLGYQPCKKEFRLGGSSLALNSHLQVSNRRNSGIPSSEECKQKINFCFRNGHQQHICRQFPSNPPFSRNNY</sequence>
<dbReference type="RefSeq" id="XP_002430197.1">
    <property type="nucleotide sequence ID" value="XM_002430152.1"/>
</dbReference>
<dbReference type="GeneID" id="8238697"/>
<keyword evidence="1" id="KW-0472">Membrane</keyword>
<evidence type="ECO:0000256" key="1">
    <source>
        <dbReference type="SAM" id="Phobius"/>
    </source>
</evidence>
<feature type="domain" description="Fibronectin type III" evidence="2">
    <location>
        <begin position="36"/>
        <end position="149"/>
    </location>
</feature>
<evidence type="ECO:0000313" key="4">
    <source>
        <dbReference type="EnsemblMetazoa" id="PHUM466650-PA"/>
    </source>
</evidence>
<evidence type="ECO:0000313" key="3">
    <source>
        <dbReference type="EMBL" id="EEB17459.1"/>
    </source>
</evidence>